<evidence type="ECO:0000313" key="2">
    <source>
        <dbReference type="Proteomes" id="UP000789366"/>
    </source>
</evidence>
<accession>A0ACA9PRW6</accession>
<proteinExistence type="predicted"/>
<evidence type="ECO:0000313" key="1">
    <source>
        <dbReference type="EMBL" id="CAG8721776.1"/>
    </source>
</evidence>
<reference evidence="1" key="1">
    <citation type="submission" date="2021-06" db="EMBL/GenBank/DDBJ databases">
        <authorList>
            <person name="Kallberg Y."/>
            <person name="Tangrot J."/>
            <person name="Rosling A."/>
        </authorList>
    </citation>
    <scope>NUCLEOTIDE SEQUENCE</scope>
    <source>
        <strain evidence="1">28 12/20/2015</strain>
    </source>
</reference>
<sequence>KEEEIPIPDGITVVDVTFENSVVKDPVVSGSNWFLVTHPYKYNIYYDPKKNICTREYKIYSLNAGKDYTIYNYRKTDKVLADEEYKRVIRRTKMLDDSIKTVTG</sequence>
<feature type="non-terminal residue" evidence="1">
    <location>
        <position position="1"/>
    </location>
</feature>
<feature type="non-terminal residue" evidence="1">
    <location>
        <position position="104"/>
    </location>
</feature>
<comment type="caution">
    <text evidence="1">The sequence shown here is derived from an EMBL/GenBank/DDBJ whole genome shotgun (WGS) entry which is preliminary data.</text>
</comment>
<name>A0ACA9PRW6_9GLOM</name>
<gene>
    <name evidence="1" type="ORF">SPELUC_LOCUS12493</name>
</gene>
<dbReference type="Proteomes" id="UP000789366">
    <property type="component" value="Unassembled WGS sequence"/>
</dbReference>
<protein>
    <submittedName>
        <fullName evidence="1">7210_t:CDS:1</fullName>
    </submittedName>
</protein>
<dbReference type="EMBL" id="CAJVPW010029630">
    <property type="protein sequence ID" value="CAG8721776.1"/>
    <property type="molecule type" value="Genomic_DNA"/>
</dbReference>
<keyword evidence="2" id="KW-1185">Reference proteome</keyword>
<organism evidence="1 2">
    <name type="scientific">Cetraspora pellucida</name>
    <dbReference type="NCBI Taxonomy" id="1433469"/>
    <lineage>
        <taxon>Eukaryota</taxon>
        <taxon>Fungi</taxon>
        <taxon>Fungi incertae sedis</taxon>
        <taxon>Mucoromycota</taxon>
        <taxon>Glomeromycotina</taxon>
        <taxon>Glomeromycetes</taxon>
        <taxon>Diversisporales</taxon>
        <taxon>Gigasporaceae</taxon>
        <taxon>Cetraspora</taxon>
    </lineage>
</organism>